<dbReference type="SUPFAM" id="SSF50494">
    <property type="entry name" value="Trypsin-like serine proteases"/>
    <property type="match status" value="1"/>
</dbReference>
<dbReference type="PROSITE" id="PS50240">
    <property type="entry name" value="TRYPSIN_DOM"/>
    <property type="match status" value="1"/>
</dbReference>
<gene>
    <name evidence="7" type="ORF">ILUMI_24176</name>
</gene>
<dbReference type="PRINTS" id="PR00722">
    <property type="entry name" value="CHYMOTRYPSIN"/>
</dbReference>
<dbReference type="InterPro" id="IPR001254">
    <property type="entry name" value="Trypsin_dom"/>
</dbReference>
<proteinExistence type="inferred from homology"/>
<dbReference type="SMART" id="SM00020">
    <property type="entry name" value="Tryp_SPc"/>
    <property type="match status" value="1"/>
</dbReference>
<dbReference type="CDD" id="cd00190">
    <property type="entry name" value="Tryp_SPc"/>
    <property type="match status" value="1"/>
</dbReference>
<dbReference type="AlphaFoldDB" id="A0A8K0CDY2"/>
<evidence type="ECO:0000313" key="7">
    <source>
        <dbReference type="EMBL" id="KAF2881995.1"/>
    </source>
</evidence>
<evidence type="ECO:0000256" key="3">
    <source>
        <dbReference type="ARBA" id="ARBA00023180"/>
    </source>
</evidence>
<dbReference type="GO" id="GO:0004252">
    <property type="term" value="F:serine-type endopeptidase activity"/>
    <property type="evidence" value="ECO:0007669"/>
    <property type="project" value="InterPro"/>
</dbReference>
<keyword evidence="1" id="KW-0732">Signal</keyword>
<comment type="similarity">
    <text evidence="4">Belongs to the peptidase S1 family. CLIP subfamily.</text>
</comment>
<accession>A0A8K0CDY2</accession>
<dbReference type="InterPro" id="IPR043504">
    <property type="entry name" value="Peptidase_S1_PA_chymotrypsin"/>
</dbReference>
<protein>
    <recommendedName>
        <fullName evidence="6">Peptidase S1 domain-containing protein</fullName>
    </recommendedName>
</protein>
<evidence type="ECO:0000256" key="5">
    <source>
        <dbReference type="SAM" id="MobiDB-lite"/>
    </source>
</evidence>
<organism evidence="7 8">
    <name type="scientific">Ignelater luminosus</name>
    <name type="common">Cucubano</name>
    <name type="synonym">Pyrophorus luminosus</name>
    <dbReference type="NCBI Taxonomy" id="2038154"/>
    <lineage>
        <taxon>Eukaryota</taxon>
        <taxon>Metazoa</taxon>
        <taxon>Ecdysozoa</taxon>
        <taxon>Arthropoda</taxon>
        <taxon>Hexapoda</taxon>
        <taxon>Insecta</taxon>
        <taxon>Pterygota</taxon>
        <taxon>Neoptera</taxon>
        <taxon>Endopterygota</taxon>
        <taxon>Coleoptera</taxon>
        <taxon>Polyphaga</taxon>
        <taxon>Elateriformia</taxon>
        <taxon>Elateroidea</taxon>
        <taxon>Elateridae</taxon>
        <taxon>Agrypninae</taxon>
        <taxon>Pyrophorini</taxon>
        <taxon>Ignelater</taxon>
    </lineage>
</organism>
<dbReference type="InterPro" id="IPR009003">
    <property type="entry name" value="Peptidase_S1_PA"/>
</dbReference>
<dbReference type="OrthoDB" id="547031at2759"/>
<comment type="caution">
    <text evidence="7">The sequence shown here is derived from an EMBL/GenBank/DDBJ whole genome shotgun (WGS) entry which is preliminary data.</text>
</comment>
<dbReference type="InterPro" id="IPR051487">
    <property type="entry name" value="Ser/Thr_Proteases_Immune/Dev"/>
</dbReference>
<feature type="region of interest" description="Disordered" evidence="5">
    <location>
        <begin position="1"/>
        <end position="32"/>
    </location>
</feature>
<dbReference type="GO" id="GO:0006508">
    <property type="term" value="P:proteolysis"/>
    <property type="evidence" value="ECO:0007669"/>
    <property type="project" value="InterPro"/>
</dbReference>
<dbReference type="InterPro" id="IPR018114">
    <property type="entry name" value="TRYPSIN_HIS"/>
</dbReference>
<evidence type="ECO:0000259" key="6">
    <source>
        <dbReference type="PROSITE" id="PS50240"/>
    </source>
</evidence>
<evidence type="ECO:0000256" key="1">
    <source>
        <dbReference type="ARBA" id="ARBA00022729"/>
    </source>
</evidence>
<keyword evidence="2" id="KW-1015">Disulfide bond</keyword>
<evidence type="ECO:0000256" key="2">
    <source>
        <dbReference type="ARBA" id="ARBA00023157"/>
    </source>
</evidence>
<sequence>MVHGDKGKLRVERTKLRAGEKSGSWKGLGEAATSRATGSDEWLGRQGCSGGRGGIGTRQLPRVSWNTRSAIGCGVVVRGGELEVKGSAGSVCPLGFENLELEDGSSDRDDLVIKFEEFTSTLLPGRDVCGKQDEQQRIYGGEQVGIGEFPWLVLLESSEYGFVCGGALINTRYVLTAAHCLTDTIDVVRLGEHNVKTAEDCEGDTPGLGYCSDPPVDVEIEEIINHKSFVHDDHKLYADIALLRLKKEVRYTDFIKPICLPLSSEIRSKALSGNKVTVAGWGITLKTLYNDEKLKLEVTTISNHECDSGGPLLYRDRQENKENWVTIGIVSFGLEKCAVEDVPGVYTRVTEYLQWILDNIKP</sequence>
<dbReference type="EMBL" id="VTPC01090663">
    <property type="protein sequence ID" value="KAF2881995.1"/>
    <property type="molecule type" value="Genomic_DNA"/>
</dbReference>
<dbReference type="FunFam" id="2.40.10.10:FF:000028">
    <property type="entry name" value="Serine protease easter"/>
    <property type="match status" value="1"/>
</dbReference>
<feature type="compositionally biased region" description="Basic and acidic residues" evidence="5">
    <location>
        <begin position="1"/>
        <end position="20"/>
    </location>
</feature>
<keyword evidence="8" id="KW-1185">Reference proteome</keyword>
<dbReference type="PANTHER" id="PTHR24256">
    <property type="entry name" value="TRYPTASE-RELATED"/>
    <property type="match status" value="1"/>
</dbReference>
<name>A0A8K0CDY2_IGNLU</name>
<dbReference type="Gene3D" id="2.40.10.10">
    <property type="entry name" value="Trypsin-like serine proteases"/>
    <property type="match status" value="3"/>
</dbReference>
<dbReference type="InterPro" id="IPR001314">
    <property type="entry name" value="Peptidase_S1A"/>
</dbReference>
<keyword evidence="3" id="KW-0325">Glycoprotein</keyword>
<reference evidence="7" key="1">
    <citation type="submission" date="2019-08" db="EMBL/GenBank/DDBJ databases">
        <title>The genome of the North American firefly Photinus pyralis.</title>
        <authorList>
            <consortium name="Photinus pyralis genome working group"/>
            <person name="Fallon T.R."/>
            <person name="Sander Lower S.E."/>
            <person name="Weng J.-K."/>
        </authorList>
    </citation>
    <scope>NUCLEOTIDE SEQUENCE</scope>
    <source>
        <strain evidence="7">TRF0915ILg1</strain>
        <tissue evidence="7">Whole body</tissue>
    </source>
</reference>
<evidence type="ECO:0000313" key="8">
    <source>
        <dbReference type="Proteomes" id="UP000801492"/>
    </source>
</evidence>
<dbReference type="Proteomes" id="UP000801492">
    <property type="component" value="Unassembled WGS sequence"/>
</dbReference>
<dbReference type="PROSITE" id="PS00134">
    <property type="entry name" value="TRYPSIN_HIS"/>
    <property type="match status" value="1"/>
</dbReference>
<evidence type="ECO:0000256" key="4">
    <source>
        <dbReference type="ARBA" id="ARBA00024195"/>
    </source>
</evidence>
<dbReference type="Pfam" id="PF00089">
    <property type="entry name" value="Trypsin"/>
    <property type="match status" value="1"/>
</dbReference>
<feature type="domain" description="Peptidase S1" evidence="6">
    <location>
        <begin position="138"/>
        <end position="361"/>
    </location>
</feature>